<accession>A0AAJ8M9H5</accession>
<evidence type="ECO:0000313" key="2">
    <source>
        <dbReference type="Proteomes" id="UP000092730"/>
    </source>
</evidence>
<protein>
    <submittedName>
        <fullName evidence="1">Uncharacterized protein</fullName>
    </submittedName>
</protein>
<keyword evidence="2" id="KW-1185">Reference proteome</keyword>
<reference evidence="1" key="1">
    <citation type="submission" date="2013-07" db="EMBL/GenBank/DDBJ databases">
        <authorList>
            <consortium name="The Broad Institute Genome Sequencing Platform"/>
            <person name="Cuomo C."/>
            <person name="Litvintseva A."/>
            <person name="Chen Y."/>
            <person name="Heitman J."/>
            <person name="Sun S."/>
            <person name="Springer D."/>
            <person name="Dromer F."/>
            <person name="Young S.K."/>
            <person name="Zeng Q."/>
            <person name="Gargeya S."/>
            <person name="Fitzgerald M."/>
            <person name="Abouelleil A."/>
            <person name="Alvarado L."/>
            <person name="Berlin A.M."/>
            <person name="Chapman S.B."/>
            <person name="Dewar J."/>
            <person name="Goldberg J."/>
            <person name="Griggs A."/>
            <person name="Gujja S."/>
            <person name="Hansen M."/>
            <person name="Howarth C."/>
            <person name="Imamovic A."/>
            <person name="Larimer J."/>
            <person name="McCowan C."/>
            <person name="Murphy C."/>
            <person name="Pearson M."/>
            <person name="Priest M."/>
            <person name="Roberts A."/>
            <person name="Saif S."/>
            <person name="Shea T."/>
            <person name="Sykes S."/>
            <person name="Wortman J."/>
            <person name="Nusbaum C."/>
            <person name="Birren B."/>
        </authorList>
    </citation>
    <scope>NUCLEOTIDE SEQUENCE</scope>
    <source>
        <strain evidence="1">CBS 10118</strain>
    </source>
</reference>
<evidence type="ECO:0000313" key="1">
    <source>
        <dbReference type="EMBL" id="WVW83291.1"/>
    </source>
</evidence>
<sequence>MYPQFTTFHPYGYLPRPSQATLVEPTSPKPFPRLTNSGQTPSLHWRNYHIIGLDRNSAPAFFTQLDKNIHIALTRRRSFFSSP</sequence>
<dbReference type="EMBL" id="CP144543">
    <property type="protein sequence ID" value="WVW83291.1"/>
    <property type="molecule type" value="Genomic_DNA"/>
</dbReference>
<dbReference type="RefSeq" id="XP_065726135.1">
    <property type="nucleotide sequence ID" value="XM_065870063.1"/>
</dbReference>
<organism evidence="1 2">
    <name type="scientific">Kwoniella bestiolae CBS 10118</name>
    <dbReference type="NCBI Taxonomy" id="1296100"/>
    <lineage>
        <taxon>Eukaryota</taxon>
        <taxon>Fungi</taxon>
        <taxon>Dikarya</taxon>
        <taxon>Basidiomycota</taxon>
        <taxon>Agaricomycotina</taxon>
        <taxon>Tremellomycetes</taxon>
        <taxon>Tremellales</taxon>
        <taxon>Cryptococcaceae</taxon>
        <taxon>Kwoniella</taxon>
    </lineage>
</organism>
<dbReference type="KEGG" id="kbi:90824405"/>
<dbReference type="AlphaFoldDB" id="A0AAJ8M9H5"/>
<gene>
    <name evidence="1" type="ORF">I302_105310</name>
</gene>
<name>A0AAJ8M9H5_9TREE</name>
<reference evidence="1" key="2">
    <citation type="submission" date="2024-02" db="EMBL/GenBank/DDBJ databases">
        <title>Comparative genomics of Cryptococcus and Kwoniella reveals pathogenesis evolution and contrasting modes of karyotype evolution via chromosome fusion or intercentromeric recombination.</title>
        <authorList>
            <person name="Coelho M.A."/>
            <person name="David-Palma M."/>
            <person name="Shea T."/>
            <person name="Bowers K."/>
            <person name="McGinley-Smith S."/>
            <person name="Mohammad A.W."/>
            <person name="Gnirke A."/>
            <person name="Yurkov A.M."/>
            <person name="Nowrousian M."/>
            <person name="Sun S."/>
            <person name="Cuomo C.A."/>
            <person name="Heitman J."/>
        </authorList>
    </citation>
    <scope>NUCLEOTIDE SEQUENCE</scope>
    <source>
        <strain evidence="1">CBS 10118</strain>
    </source>
</reference>
<dbReference type="GeneID" id="90824405"/>
<dbReference type="Proteomes" id="UP000092730">
    <property type="component" value="Chromosome 3"/>
</dbReference>
<proteinExistence type="predicted"/>